<keyword evidence="2" id="KW-1133">Transmembrane helix</keyword>
<dbReference type="EMBL" id="LT607413">
    <property type="protein sequence ID" value="SCF34259.1"/>
    <property type="molecule type" value="Genomic_DNA"/>
</dbReference>
<proteinExistence type="predicted"/>
<organism evidence="3 4">
    <name type="scientific">Micromonospora echinospora</name>
    <name type="common">Micromonospora purpurea</name>
    <dbReference type="NCBI Taxonomy" id="1877"/>
    <lineage>
        <taxon>Bacteria</taxon>
        <taxon>Bacillati</taxon>
        <taxon>Actinomycetota</taxon>
        <taxon>Actinomycetes</taxon>
        <taxon>Micromonosporales</taxon>
        <taxon>Micromonosporaceae</taxon>
        <taxon>Micromonospora</taxon>
    </lineage>
</organism>
<protein>
    <submittedName>
        <fullName evidence="3">Uncharacterized protein</fullName>
    </submittedName>
</protein>
<name>A0A1C4ZN00_MICEC</name>
<dbReference type="InParanoid" id="A0A1C4ZN00"/>
<dbReference type="RefSeq" id="WP_197701658.1">
    <property type="nucleotide sequence ID" value="NZ_LT607413.1"/>
</dbReference>
<evidence type="ECO:0000313" key="4">
    <source>
        <dbReference type="Proteomes" id="UP000198253"/>
    </source>
</evidence>
<feature type="region of interest" description="Disordered" evidence="1">
    <location>
        <begin position="198"/>
        <end position="235"/>
    </location>
</feature>
<feature type="transmembrane region" description="Helical" evidence="2">
    <location>
        <begin position="81"/>
        <end position="101"/>
    </location>
</feature>
<feature type="region of interest" description="Disordered" evidence="1">
    <location>
        <begin position="102"/>
        <end position="175"/>
    </location>
</feature>
<evidence type="ECO:0000256" key="1">
    <source>
        <dbReference type="SAM" id="MobiDB-lite"/>
    </source>
</evidence>
<evidence type="ECO:0000256" key="2">
    <source>
        <dbReference type="SAM" id="Phobius"/>
    </source>
</evidence>
<dbReference type="AlphaFoldDB" id="A0A1C4ZN00"/>
<keyword evidence="2" id="KW-0472">Membrane</keyword>
<dbReference type="PRINTS" id="PR01217">
    <property type="entry name" value="PRICHEXTENSN"/>
</dbReference>
<gene>
    <name evidence="3" type="ORF">GA0070618_5496</name>
</gene>
<feature type="compositionally biased region" description="Pro residues" evidence="1">
    <location>
        <begin position="108"/>
        <end position="126"/>
    </location>
</feature>
<dbReference type="Proteomes" id="UP000198253">
    <property type="component" value="Chromosome I"/>
</dbReference>
<keyword evidence="2" id="KW-0812">Transmembrane</keyword>
<evidence type="ECO:0000313" key="3">
    <source>
        <dbReference type="EMBL" id="SCF34259.1"/>
    </source>
</evidence>
<feature type="compositionally biased region" description="Low complexity" evidence="1">
    <location>
        <begin position="127"/>
        <end position="140"/>
    </location>
</feature>
<keyword evidence="4" id="KW-1185">Reference proteome</keyword>
<reference evidence="4" key="1">
    <citation type="submission" date="2016-06" db="EMBL/GenBank/DDBJ databases">
        <authorList>
            <person name="Varghese N."/>
            <person name="Submissions Spin"/>
        </authorList>
    </citation>
    <scope>NUCLEOTIDE SEQUENCE [LARGE SCALE GENOMIC DNA]</scope>
    <source>
        <strain evidence="4">DSM 43816</strain>
    </source>
</reference>
<sequence>MPFRRSRRPDEQTAERLLDTVATAGVDPPDEPVARLLAAAAASARPGELAGEDAALAAFRAVRTQRPAPVPPPRPRRTARAVAWLAGLTVVATAGVAVATVDLHRSDPPPAPPAPTTPAPAPPETAPTPTRTPSAATGTTVPPSGEQPRRSTSPRPAAQRGQCTAYLAKPAGQRAKALRTPAFGALVEAAGGPDQVEQYCRELLDVPPGRHPSPTARPRHDTRTGPPTARPSPPR</sequence>
<accession>A0A1C4ZN00</accession>